<dbReference type="InterPro" id="IPR015854">
    <property type="entry name" value="ABC_transpr_LolD-like"/>
</dbReference>
<organism evidence="5 6">
    <name type="scientific">candidate division TA06 bacterium B3_TA06</name>
    <dbReference type="NCBI Taxonomy" id="2012487"/>
    <lineage>
        <taxon>Bacteria</taxon>
        <taxon>Bacteria division TA06</taxon>
    </lineage>
</organism>
<accession>A0A532UZ06</accession>
<protein>
    <submittedName>
        <fullName evidence="5">Lipoprotein-releasing system ATP-binding protein LolD</fullName>
    </submittedName>
</protein>
<evidence type="ECO:0000256" key="2">
    <source>
        <dbReference type="ARBA" id="ARBA00022741"/>
    </source>
</evidence>
<proteinExistence type="predicted"/>
<dbReference type="GO" id="GO:0005524">
    <property type="term" value="F:ATP binding"/>
    <property type="evidence" value="ECO:0007669"/>
    <property type="project" value="UniProtKB-KW"/>
</dbReference>
<comment type="caution">
    <text evidence="5">The sequence shown here is derived from an EMBL/GenBank/DDBJ whole genome shotgun (WGS) entry which is preliminary data.</text>
</comment>
<dbReference type="InterPro" id="IPR003593">
    <property type="entry name" value="AAA+_ATPase"/>
</dbReference>
<name>A0A532UZ06_UNCT6</name>
<dbReference type="GO" id="GO:0016887">
    <property type="term" value="F:ATP hydrolysis activity"/>
    <property type="evidence" value="ECO:0007669"/>
    <property type="project" value="InterPro"/>
</dbReference>
<dbReference type="GO" id="GO:0098796">
    <property type="term" value="C:membrane protein complex"/>
    <property type="evidence" value="ECO:0007669"/>
    <property type="project" value="UniProtKB-ARBA"/>
</dbReference>
<dbReference type="GO" id="GO:0022857">
    <property type="term" value="F:transmembrane transporter activity"/>
    <property type="evidence" value="ECO:0007669"/>
    <property type="project" value="UniProtKB-ARBA"/>
</dbReference>
<evidence type="ECO:0000256" key="1">
    <source>
        <dbReference type="ARBA" id="ARBA00022448"/>
    </source>
</evidence>
<dbReference type="AlphaFoldDB" id="A0A532UZ06"/>
<reference evidence="5 6" key="1">
    <citation type="submission" date="2017-06" db="EMBL/GenBank/DDBJ databases">
        <title>Novel microbial phyla capable of carbon fixation and sulfur reduction in deep-sea sediments.</title>
        <authorList>
            <person name="Huang J."/>
            <person name="Baker B."/>
            <person name="Wang Y."/>
        </authorList>
    </citation>
    <scope>NUCLEOTIDE SEQUENCE [LARGE SCALE GENOMIC DNA]</scope>
    <source>
        <strain evidence="5">B3_TA06</strain>
    </source>
</reference>
<dbReference type="InterPro" id="IPR003439">
    <property type="entry name" value="ABC_transporter-like_ATP-bd"/>
</dbReference>
<evidence type="ECO:0000256" key="3">
    <source>
        <dbReference type="ARBA" id="ARBA00022840"/>
    </source>
</evidence>
<dbReference type="PROSITE" id="PS50893">
    <property type="entry name" value="ABC_TRANSPORTER_2"/>
    <property type="match status" value="1"/>
</dbReference>
<sequence length="236" mass="26037">MALLTIQDLTKDYKTGKVITKALRGVDLEIAEGEFLSIAGPSGSGKTTLLNIIGCLDVPTSGTVSLNGTDLADLSNKARAELRKNSIGFVFQSFNLIPVLTAFENVEIPLILLKWSKRKRKETVEQLLIDVGLKDYIYRRPLAMSGGQQQRVAIARALIKEPKLVLADEPTANLDSTTGMETLELMKELNKKKNTTFVFSTHDKMVMDFAHRLILLKDGKVASDSRNTTRNTKSGK</sequence>
<dbReference type="InterPro" id="IPR027417">
    <property type="entry name" value="P-loop_NTPase"/>
</dbReference>
<gene>
    <name evidence="5" type="ORF">CEE36_09910</name>
</gene>
<dbReference type="GO" id="GO:0005886">
    <property type="term" value="C:plasma membrane"/>
    <property type="evidence" value="ECO:0007669"/>
    <property type="project" value="TreeGrafter"/>
</dbReference>
<dbReference type="EMBL" id="NJBO01000020">
    <property type="protein sequence ID" value="TKJ40166.1"/>
    <property type="molecule type" value="Genomic_DNA"/>
</dbReference>
<dbReference type="Proteomes" id="UP000317778">
    <property type="component" value="Unassembled WGS sequence"/>
</dbReference>
<dbReference type="PANTHER" id="PTHR24220">
    <property type="entry name" value="IMPORT ATP-BINDING PROTEIN"/>
    <property type="match status" value="1"/>
</dbReference>
<dbReference type="FunFam" id="3.40.50.300:FF:000032">
    <property type="entry name" value="Export ABC transporter ATP-binding protein"/>
    <property type="match status" value="1"/>
</dbReference>
<keyword evidence="3 5" id="KW-0067">ATP-binding</keyword>
<evidence type="ECO:0000259" key="4">
    <source>
        <dbReference type="PROSITE" id="PS50893"/>
    </source>
</evidence>
<dbReference type="SUPFAM" id="SSF52540">
    <property type="entry name" value="P-loop containing nucleoside triphosphate hydrolases"/>
    <property type="match status" value="1"/>
</dbReference>
<dbReference type="InterPro" id="IPR017871">
    <property type="entry name" value="ABC_transporter-like_CS"/>
</dbReference>
<keyword evidence="5" id="KW-0449">Lipoprotein</keyword>
<dbReference type="CDD" id="cd03255">
    <property type="entry name" value="ABC_MJ0796_LolCDE_FtsE"/>
    <property type="match status" value="1"/>
</dbReference>
<dbReference type="InterPro" id="IPR017911">
    <property type="entry name" value="MacB-like_ATP-bd"/>
</dbReference>
<keyword evidence="1" id="KW-0813">Transport</keyword>
<feature type="domain" description="ABC transporter" evidence="4">
    <location>
        <begin position="4"/>
        <end position="236"/>
    </location>
</feature>
<dbReference type="SMART" id="SM00382">
    <property type="entry name" value="AAA"/>
    <property type="match status" value="1"/>
</dbReference>
<dbReference type="Gene3D" id="3.40.50.300">
    <property type="entry name" value="P-loop containing nucleotide triphosphate hydrolases"/>
    <property type="match status" value="1"/>
</dbReference>
<keyword evidence="2" id="KW-0547">Nucleotide-binding</keyword>
<evidence type="ECO:0000313" key="5">
    <source>
        <dbReference type="EMBL" id="TKJ40166.1"/>
    </source>
</evidence>
<evidence type="ECO:0000313" key="6">
    <source>
        <dbReference type="Proteomes" id="UP000317778"/>
    </source>
</evidence>
<dbReference type="PROSITE" id="PS00211">
    <property type="entry name" value="ABC_TRANSPORTER_1"/>
    <property type="match status" value="1"/>
</dbReference>
<dbReference type="Pfam" id="PF00005">
    <property type="entry name" value="ABC_tran"/>
    <property type="match status" value="1"/>
</dbReference>